<protein>
    <recommendedName>
        <fullName evidence="8">Anoctamin</fullName>
    </recommendedName>
</protein>
<dbReference type="Pfam" id="PF04547">
    <property type="entry name" value="Anoctamin"/>
    <property type="match status" value="1"/>
</dbReference>
<keyword evidence="5 8" id="KW-1133">Transmembrane helix</keyword>
<accession>A0ABD0XVP6</accession>
<evidence type="ECO:0000259" key="10">
    <source>
        <dbReference type="Pfam" id="PF16178"/>
    </source>
</evidence>
<evidence type="ECO:0000259" key="9">
    <source>
        <dbReference type="Pfam" id="PF04547"/>
    </source>
</evidence>
<keyword evidence="6 8" id="KW-0472">Membrane</keyword>
<evidence type="ECO:0000256" key="2">
    <source>
        <dbReference type="ARBA" id="ARBA00009671"/>
    </source>
</evidence>
<feature type="transmembrane region" description="Helical" evidence="8">
    <location>
        <begin position="234"/>
        <end position="261"/>
    </location>
</feature>
<keyword evidence="4 8" id="KW-0812">Transmembrane</keyword>
<proteinExistence type="inferred from homology"/>
<gene>
    <name evidence="11" type="ORF">AAG570_007382</name>
</gene>
<keyword evidence="3" id="KW-1003">Cell membrane</keyword>
<dbReference type="InterPro" id="IPR049452">
    <property type="entry name" value="Anoctamin_TM"/>
</dbReference>
<evidence type="ECO:0000256" key="5">
    <source>
        <dbReference type="ARBA" id="ARBA00022989"/>
    </source>
</evidence>
<feature type="transmembrane region" description="Helical" evidence="8">
    <location>
        <begin position="314"/>
        <end position="333"/>
    </location>
</feature>
<feature type="domain" description="Anoctamin transmembrane" evidence="9">
    <location>
        <begin position="226"/>
        <end position="469"/>
    </location>
</feature>
<evidence type="ECO:0000313" key="11">
    <source>
        <dbReference type="EMBL" id="KAL1115352.1"/>
    </source>
</evidence>
<dbReference type="PANTHER" id="PTHR12308">
    <property type="entry name" value="ANOCTAMIN"/>
    <property type="match status" value="1"/>
</dbReference>
<evidence type="ECO:0000313" key="12">
    <source>
        <dbReference type="Proteomes" id="UP001558652"/>
    </source>
</evidence>
<dbReference type="Pfam" id="PF16178">
    <property type="entry name" value="Anoct_dimer"/>
    <property type="match status" value="1"/>
</dbReference>
<evidence type="ECO:0000256" key="6">
    <source>
        <dbReference type="ARBA" id="ARBA00023136"/>
    </source>
</evidence>
<dbReference type="PANTHER" id="PTHR12308:SF83">
    <property type="entry name" value="ANOCTAMIN"/>
    <property type="match status" value="1"/>
</dbReference>
<organism evidence="11 12">
    <name type="scientific">Ranatra chinensis</name>
    <dbReference type="NCBI Taxonomy" id="642074"/>
    <lineage>
        <taxon>Eukaryota</taxon>
        <taxon>Metazoa</taxon>
        <taxon>Ecdysozoa</taxon>
        <taxon>Arthropoda</taxon>
        <taxon>Hexapoda</taxon>
        <taxon>Insecta</taxon>
        <taxon>Pterygota</taxon>
        <taxon>Neoptera</taxon>
        <taxon>Paraneoptera</taxon>
        <taxon>Hemiptera</taxon>
        <taxon>Heteroptera</taxon>
        <taxon>Panheteroptera</taxon>
        <taxon>Nepomorpha</taxon>
        <taxon>Nepidae</taxon>
        <taxon>Ranatrinae</taxon>
        <taxon>Ranatra</taxon>
    </lineage>
</organism>
<feature type="transmembrane region" description="Helical" evidence="8">
    <location>
        <begin position="439"/>
        <end position="458"/>
    </location>
</feature>
<dbReference type="AlphaFoldDB" id="A0ABD0XVP6"/>
<comment type="caution">
    <text evidence="8">Lacks conserved residue(s) required for the propagation of feature annotation.</text>
</comment>
<comment type="similarity">
    <text evidence="2 8">Belongs to the anoctamin family.</text>
</comment>
<comment type="subcellular location">
    <subcellularLocation>
        <location evidence="1">Cell membrane</location>
        <topology evidence="1">Multi-pass membrane protein</topology>
    </subcellularLocation>
    <subcellularLocation>
        <location evidence="8">Membrane</location>
        <topology evidence="8">Multi-pass membrane protein</topology>
    </subcellularLocation>
</comment>
<dbReference type="EMBL" id="JBFDAA010000020">
    <property type="protein sequence ID" value="KAL1115352.1"/>
    <property type="molecule type" value="Genomic_DNA"/>
</dbReference>
<evidence type="ECO:0000256" key="3">
    <source>
        <dbReference type="ARBA" id="ARBA00022475"/>
    </source>
</evidence>
<sequence length="514" mass="58771">MPGCNITFNDGLRRVDFVLVWQEPRGGQDASKKRALFESRLVEEGLHLEAEPPIDRLHFVKIHAPPDVLKRYCEILRLRMPMKQTDSEGSEGAGEVIVSRVKSLVHQLTSCLRLDPAVFPPDKFTLTAEYSRHKSFLFNDGREDFFTSQARTLVVDFILERTSFSHESELVASAVGIQKLISDDVYKAAYPLHDGTCDDSRSLRRLLLVEWAQVKHWAKYQPVDQIREYFGVKYALYFAWLGFYTHMLVPASIVGLLVFLYGCATLYRDNLSRDICDDGLNITMCPLCDATCDYWRLSDTCTYAKVNYLIDNPLTVFFAIFMSFWATLFLELWKRYSASVAHRWGLTDYCPQSEPPRAQYLARVRHLQKSRARRPGTSTLCKTRKDHVTGLSEPYVSFWRVFLPQVAVAVVAVFGVVLYRMCVLTSVRLTGTYDETSYAIIVVPSTAAIINLICIMILNWVSAVITRCVVCREEPGGKQIQKAETLTSLMLDRGRCGEGRRNIENCIRHWNFLS</sequence>
<evidence type="ECO:0000256" key="7">
    <source>
        <dbReference type="ARBA" id="ARBA00023180"/>
    </source>
</evidence>
<feature type="transmembrane region" description="Helical" evidence="8">
    <location>
        <begin position="401"/>
        <end position="419"/>
    </location>
</feature>
<evidence type="ECO:0000256" key="4">
    <source>
        <dbReference type="ARBA" id="ARBA00022692"/>
    </source>
</evidence>
<dbReference type="InterPro" id="IPR007632">
    <property type="entry name" value="Anoctamin"/>
</dbReference>
<dbReference type="GO" id="GO:0005886">
    <property type="term" value="C:plasma membrane"/>
    <property type="evidence" value="ECO:0007669"/>
    <property type="project" value="UniProtKB-SubCell"/>
</dbReference>
<feature type="domain" description="Anoctamin dimerisation" evidence="10">
    <location>
        <begin position="8"/>
        <end position="223"/>
    </location>
</feature>
<dbReference type="Proteomes" id="UP001558652">
    <property type="component" value="Unassembled WGS sequence"/>
</dbReference>
<evidence type="ECO:0000256" key="1">
    <source>
        <dbReference type="ARBA" id="ARBA00004651"/>
    </source>
</evidence>
<evidence type="ECO:0000256" key="8">
    <source>
        <dbReference type="RuleBase" id="RU280814"/>
    </source>
</evidence>
<reference evidence="11 12" key="1">
    <citation type="submission" date="2024-07" db="EMBL/GenBank/DDBJ databases">
        <title>Chromosome-level genome assembly of the water stick insect Ranatra chinensis (Heteroptera: Nepidae).</title>
        <authorList>
            <person name="Liu X."/>
        </authorList>
    </citation>
    <scope>NUCLEOTIDE SEQUENCE [LARGE SCALE GENOMIC DNA]</scope>
    <source>
        <strain evidence="11">Cailab_2021Rc</strain>
        <tissue evidence="11">Muscle</tissue>
    </source>
</reference>
<name>A0ABD0XVP6_9HEMI</name>
<keyword evidence="12" id="KW-1185">Reference proteome</keyword>
<keyword evidence="7" id="KW-0325">Glycoprotein</keyword>
<comment type="caution">
    <text evidence="11">The sequence shown here is derived from an EMBL/GenBank/DDBJ whole genome shotgun (WGS) entry which is preliminary data.</text>
</comment>
<dbReference type="InterPro" id="IPR032394">
    <property type="entry name" value="Anoct_dimer"/>
</dbReference>